<dbReference type="AlphaFoldDB" id="A0A7S0VBV2"/>
<dbReference type="EMBL" id="HBFN01006930">
    <property type="protein sequence ID" value="CAD8785436.1"/>
    <property type="molecule type" value="Transcribed_RNA"/>
</dbReference>
<feature type="compositionally biased region" description="Basic and acidic residues" evidence="1">
    <location>
        <begin position="36"/>
        <end position="53"/>
    </location>
</feature>
<proteinExistence type="predicted"/>
<dbReference type="NCBIfam" id="TIGR01571">
    <property type="entry name" value="A_thal_Cys_rich"/>
    <property type="match status" value="1"/>
</dbReference>
<evidence type="ECO:0000256" key="1">
    <source>
        <dbReference type="SAM" id="MobiDB-lite"/>
    </source>
</evidence>
<reference evidence="2" key="1">
    <citation type="submission" date="2021-01" db="EMBL/GenBank/DDBJ databases">
        <authorList>
            <person name="Corre E."/>
            <person name="Pelletier E."/>
            <person name="Niang G."/>
            <person name="Scheremetjew M."/>
            <person name="Finn R."/>
            <person name="Kale V."/>
            <person name="Holt S."/>
            <person name="Cochrane G."/>
            <person name="Meng A."/>
            <person name="Brown T."/>
            <person name="Cohen L."/>
        </authorList>
    </citation>
    <scope>NUCLEOTIDE SEQUENCE</scope>
    <source>
        <strain evidence="2">CCMP443</strain>
    </source>
</reference>
<dbReference type="PANTHER" id="PTHR15907">
    <property type="entry name" value="DUF614 FAMILY PROTEIN-RELATED"/>
    <property type="match status" value="1"/>
</dbReference>
<name>A0A7S0VBV2_9CRYP</name>
<evidence type="ECO:0000313" key="2">
    <source>
        <dbReference type="EMBL" id="CAD8785436.1"/>
    </source>
</evidence>
<protein>
    <submittedName>
        <fullName evidence="2">Uncharacterized protein</fullName>
    </submittedName>
</protein>
<accession>A0A7S0VBV2</accession>
<organism evidence="2">
    <name type="scientific">Hemiselmis tepida</name>
    <dbReference type="NCBI Taxonomy" id="464990"/>
    <lineage>
        <taxon>Eukaryota</taxon>
        <taxon>Cryptophyceae</taxon>
        <taxon>Cryptomonadales</taxon>
        <taxon>Hemiselmidaceae</taxon>
        <taxon>Hemiselmis</taxon>
    </lineage>
</organism>
<dbReference type="InterPro" id="IPR006461">
    <property type="entry name" value="PLAC_motif_containing"/>
</dbReference>
<feature type="region of interest" description="Disordered" evidence="1">
    <location>
        <begin position="1"/>
        <end position="90"/>
    </location>
</feature>
<gene>
    <name evidence="2" type="ORF">HTEP1355_LOCUS4048</name>
</gene>
<dbReference type="Pfam" id="PF04749">
    <property type="entry name" value="PLAC8"/>
    <property type="match status" value="1"/>
</dbReference>
<sequence length="332" mass="35198">MSPPKAHSAKRIYPDVQAQHHQGIPTSLSMGGKAQSKKDTQALRNQLRSDHAGHPPPTRGHPPAYDDGPAVHGASKHAQHGGGGKGRRSEIPEALRPKADPQGSPDWGTGLLGCCCAAPTPGCCYHFLCPCMAHGSNVEYLSAQQGVCPSPHDPVDAAMCGGSKYTACCSWMLLQGAGLGCLVHCGARRAIRRKYGIRSGWCPDLAASLFCPLCAIHQEASELSHRSYPPPDLSEVDWRGGGPNQLDRTEWAIRWCLALTICQWSFSCGEQCTSCCGETAAACRSVFCGDPDQRCCEACGDSCGDAAEQCRTECLSQIFGDIFGSTLGPKGG</sequence>